<dbReference type="AlphaFoldDB" id="Q1III7"/>
<dbReference type="EMBL" id="CP000360">
    <property type="protein sequence ID" value="ABF43313.1"/>
    <property type="molecule type" value="Genomic_DNA"/>
</dbReference>
<gene>
    <name evidence="3" type="ordered locus">Acid345_4313</name>
</gene>
<name>Q1III7_KORVE</name>
<evidence type="ECO:0000256" key="1">
    <source>
        <dbReference type="ARBA" id="ARBA00007689"/>
    </source>
</evidence>
<proteinExistence type="inferred from homology"/>
<feature type="domain" description="YCII-related" evidence="2">
    <location>
        <begin position="3"/>
        <end position="115"/>
    </location>
</feature>
<dbReference type="STRING" id="204669.Acid345_4313"/>
<reference evidence="3 4" key="1">
    <citation type="journal article" date="2009" name="Appl. Environ. Microbiol.">
        <title>Three genomes from the phylum Acidobacteria provide insight into the lifestyles of these microorganisms in soils.</title>
        <authorList>
            <person name="Ward N.L."/>
            <person name="Challacombe J.F."/>
            <person name="Janssen P.H."/>
            <person name="Henrissat B."/>
            <person name="Coutinho P.M."/>
            <person name="Wu M."/>
            <person name="Xie G."/>
            <person name="Haft D.H."/>
            <person name="Sait M."/>
            <person name="Badger J."/>
            <person name="Barabote R.D."/>
            <person name="Bradley B."/>
            <person name="Brettin T.S."/>
            <person name="Brinkac L.M."/>
            <person name="Bruce D."/>
            <person name="Creasy T."/>
            <person name="Daugherty S.C."/>
            <person name="Davidsen T.M."/>
            <person name="DeBoy R.T."/>
            <person name="Detter J.C."/>
            <person name="Dodson R.J."/>
            <person name="Durkin A.S."/>
            <person name="Ganapathy A."/>
            <person name="Gwinn-Giglio M."/>
            <person name="Han C.S."/>
            <person name="Khouri H."/>
            <person name="Kiss H."/>
            <person name="Kothari S.P."/>
            <person name="Madupu R."/>
            <person name="Nelson K.E."/>
            <person name="Nelson W.C."/>
            <person name="Paulsen I."/>
            <person name="Penn K."/>
            <person name="Ren Q."/>
            <person name="Rosovitz M.J."/>
            <person name="Selengut J.D."/>
            <person name="Shrivastava S."/>
            <person name="Sullivan S.A."/>
            <person name="Tapia R."/>
            <person name="Thompson L.S."/>
            <person name="Watkins K.L."/>
            <person name="Yang Q."/>
            <person name="Yu C."/>
            <person name="Zafar N."/>
            <person name="Zhou L."/>
            <person name="Kuske C.R."/>
        </authorList>
    </citation>
    <scope>NUCLEOTIDE SEQUENCE [LARGE SCALE GENOMIC DNA]</scope>
    <source>
        <strain evidence="3 4">Ellin345</strain>
    </source>
</reference>
<evidence type="ECO:0000313" key="3">
    <source>
        <dbReference type="EMBL" id="ABF43313.1"/>
    </source>
</evidence>
<protein>
    <submittedName>
        <fullName evidence="3">DGPFAETKE domain protein</fullName>
    </submittedName>
</protein>
<dbReference type="HOGENOM" id="CLU_130902_4_1_0"/>
<organism evidence="3 4">
    <name type="scientific">Koribacter versatilis (strain Ellin345)</name>
    <dbReference type="NCBI Taxonomy" id="204669"/>
    <lineage>
        <taxon>Bacteria</taxon>
        <taxon>Pseudomonadati</taxon>
        <taxon>Acidobacteriota</taxon>
        <taxon>Terriglobia</taxon>
        <taxon>Terriglobales</taxon>
        <taxon>Candidatus Korobacteraceae</taxon>
        <taxon>Candidatus Korobacter</taxon>
    </lineage>
</organism>
<dbReference type="PANTHER" id="PTHR35174:SF3">
    <property type="entry name" value="BLL7171 PROTEIN"/>
    <property type="match status" value="1"/>
</dbReference>
<dbReference type="Gene3D" id="3.30.70.1060">
    <property type="entry name" value="Dimeric alpha+beta barrel"/>
    <property type="match status" value="1"/>
</dbReference>
<evidence type="ECO:0000259" key="2">
    <source>
        <dbReference type="Pfam" id="PF03795"/>
    </source>
</evidence>
<dbReference type="SUPFAM" id="SSF54909">
    <property type="entry name" value="Dimeric alpha+beta barrel"/>
    <property type="match status" value="1"/>
</dbReference>
<dbReference type="Pfam" id="PF03795">
    <property type="entry name" value="YCII"/>
    <property type="match status" value="1"/>
</dbReference>
<dbReference type="EnsemblBacteria" id="ABF43313">
    <property type="protein sequence ID" value="ABF43313"/>
    <property type="gene ID" value="Acid345_4313"/>
</dbReference>
<dbReference type="eggNOG" id="COG3795">
    <property type="taxonomic scope" value="Bacteria"/>
</dbReference>
<accession>Q1III7</accession>
<comment type="similarity">
    <text evidence="1">Belongs to the YciI family.</text>
</comment>
<dbReference type="RefSeq" id="WP_011525110.1">
    <property type="nucleotide sequence ID" value="NC_008009.1"/>
</dbReference>
<dbReference type="OrthoDB" id="9807535at2"/>
<dbReference type="PANTHER" id="PTHR35174">
    <property type="entry name" value="BLL7171 PROTEIN-RELATED"/>
    <property type="match status" value="1"/>
</dbReference>
<dbReference type="InterPro" id="IPR011008">
    <property type="entry name" value="Dimeric_a/b-barrel"/>
</dbReference>
<dbReference type="KEGG" id="aba:Acid345_4313"/>
<dbReference type="InterPro" id="IPR005545">
    <property type="entry name" value="YCII"/>
</dbReference>
<evidence type="ECO:0000313" key="4">
    <source>
        <dbReference type="Proteomes" id="UP000002432"/>
    </source>
</evidence>
<keyword evidence="4" id="KW-1185">Reference proteome</keyword>
<sequence>MSKFMILLYNQPSTWADLSPEQMQEAVQKYFAWGDNLRKKGIYLGSDKLTDGVGKVLRGKKDVRVTDGPFTEGKEFLGGYYAFTAANYEEAVELTREHPHLEYGGIVEIREIHDMHRG</sequence>
<dbReference type="Proteomes" id="UP000002432">
    <property type="component" value="Chromosome"/>
</dbReference>